<dbReference type="InterPro" id="IPR036086">
    <property type="entry name" value="ParB/Sulfiredoxin_sf"/>
</dbReference>
<dbReference type="EMBL" id="BAUW01000072">
    <property type="protein sequence ID" value="GAE47330.1"/>
    <property type="molecule type" value="Genomic_DNA"/>
</dbReference>
<dbReference type="eggNOG" id="ENOG503020E">
    <property type="taxonomic scope" value="Bacteria"/>
</dbReference>
<reference evidence="1 2" key="1">
    <citation type="submission" date="2013-12" db="EMBL/GenBank/DDBJ databases">
        <title>NBRP : Genome information of microbial organism related human and environment.</title>
        <authorList>
            <person name="Hattori M."/>
            <person name="Oshima K."/>
            <person name="Inaba H."/>
            <person name="Suda W."/>
            <person name="Sakamoto M."/>
            <person name="Iino T."/>
            <person name="Kitahara M."/>
            <person name="Oshida Y."/>
            <person name="Iida T."/>
            <person name="Kudo T."/>
            <person name="Itoh T."/>
            <person name="Ahmed I."/>
            <person name="Ohkuma M."/>
        </authorList>
    </citation>
    <scope>NUCLEOTIDE SEQUENCE [LARGE SCALE GENOMIC DNA]</scope>
    <source>
        <strain evidence="1 2">JCM 21738</strain>
    </source>
</reference>
<evidence type="ECO:0008006" key="3">
    <source>
        <dbReference type="Google" id="ProtNLM"/>
    </source>
</evidence>
<protein>
    <recommendedName>
        <fullName evidence="3">ParB/Sulfiredoxin domain-containing protein</fullName>
    </recommendedName>
</protein>
<evidence type="ECO:0000313" key="2">
    <source>
        <dbReference type="Proteomes" id="UP000018949"/>
    </source>
</evidence>
<dbReference type="CDD" id="cd16387">
    <property type="entry name" value="ParB_N_Srx"/>
    <property type="match status" value="1"/>
</dbReference>
<name>W4RSC4_9BACI</name>
<organism evidence="1 2">
    <name type="scientific">Mesobacillus boroniphilus JCM 21738</name>
    <dbReference type="NCBI Taxonomy" id="1294265"/>
    <lineage>
        <taxon>Bacteria</taxon>
        <taxon>Bacillati</taxon>
        <taxon>Bacillota</taxon>
        <taxon>Bacilli</taxon>
        <taxon>Bacillales</taxon>
        <taxon>Bacillaceae</taxon>
        <taxon>Mesobacillus</taxon>
    </lineage>
</organism>
<dbReference type="Proteomes" id="UP000018949">
    <property type="component" value="Unassembled WGS sequence"/>
</dbReference>
<proteinExistence type="predicted"/>
<dbReference type="AlphaFoldDB" id="W4RSC4"/>
<sequence length="147" mass="16979">MDGMDRKLVLDKNFKPVPLYIGDETFRIGIFKFNITKILADLANGELIGERTEMDVVHWFKENWRGKVNEDHMPNVMIGVPIVMVEIKPGTYSVIDGNHRLEKAFRDGVEKIDAIRLKGEQILPYFTDGRGYESFIKYWNSKLDGRG</sequence>
<evidence type="ECO:0000313" key="1">
    <source>
        <dbReference type="EMBL" id="GAE47330.1"/>
    </source>
</evidence>
<comment type="caution">
    <text evidence="1">The sequence shown here is derived from an EMBL/GenBank/DDBJ whole genome shotgun (WGS) entry which is preliminary data.</text>
</comment>
<accession>W4RSC4</accession>
<dbReference type="SUPFAM" id="SSF110849">
    <property type="entry name" value="ParB/Sulfiredoxin"/>
    <property type="match status" value="1"/>
</dbReference>
<gene>
    <name evidence="1" type="ORF">JCM21738_4299</name>
</gene>
<keyword evidence="2" id="KW-1185">Reference proteome</keyword>